<dbReference type="EMBL" id="CABVLU010000002">
    <property type="protein sequence ID" value="VVT50324.1"/>
    <property type="molecule type" value="Genomic_DNA"/>
</dbReference>
<evidence type="ECO:0000256" key="10">
    <source>
        <dbReference type="PROSITE-ProRule" id="PRU01393"/>
    </source>
</evidence>
<dbReference type="PROSITE" id="PS52048">
    <property type="entry name" value="UCH_DOMAIN"/>
    <property type="match status" value="1"/>
</dbReference>
<dbReference type="GO" id="GO:0006511">
    <property type="term" value="P:ubiquitin-dependent protein catabolic process"/>
    <property type="evidence" value="ECO:0007669"/>
    <property type="project" value="UniProtKB-UniRule"/>
</dbReference>
<keyword evidence="14" id="KW-1185">Reference proteome</keyword>
<evidence type="ECO:0000256" key="8">
    <source>
        <dbReference type="PIRSR" id="PIRSR038120-1"/>
    </source>
</evidence>
<dbReference type="EC" id="3.4.19.12" evidence="7"/>
<dbReference type="GO" id="GO:0004843">
    <property type="term" value="F:cysteine-type deubiquitinase activity"/>
    <property type="evidence" value="ECO:0007669"/>
    <property type="project" value="UniProtKB-UniRule"/>
</dbReference>
<evidence type="ECO:0000256" key="11">
    <source>
        <dbReference type="SAM" id="MobiDB-lite"/>
    </source>
</evidence>
<dbReference type="GO" id="GO:0005737">
    <property type="term" value="C:cytoplasm"/>
    <property type="evidence" value="ECO:0007669"/>
    <property type="project" value="TreeGrafter"/>
</dbReference>
<reference evidence="13 14" key="1">
    <citation type="submission" date="2019-09" db="EMBL/GenBank/DDBJ databases">
        <authorList>
            <person name="Brejova B."/>
        </authorList>
    </citation>
    <scope>NUCLEOTIDE SEQUENCE [LARGE SCALE GENOMIC DNA]</scope>
</reference>
<dbReference type="Pfam" id="PF18031">
    <property type="entry name" value="UCH_C"/>
    <property type="match status" value="1"/>
</dbReference>
<evidence type="ECO:0000256" key="5">
    <source>
        <dbReference type="ARBA" id="ARBA00022801"/>
    </source>
</evidence>
<evidence type="ECO:0000259" key="12">
    <source>
        <dbReference type="PROSITE" id="PS52048"/>
    </source>
</evidence>
<dbReference type="OrthoDB" id="1924260at2759"/>
<protein>
    <recommendedName>
        <fullName evidence="7">Ubiquitin carboxyl-terminal hydrolase</fullName>
        <ecNumber evidence="7">3.4.19.12</ecNumber>
    </recommendedName>
</protein>
<feature type="compositionally biased region" description="Basic and acidic residues" evidence="11">
    <location>
        <begin position="170"/>
        <end position="179"/>
    </location>
</feature>
<dbReference type="Gene3D" id="3.40.532.10">
    <property type="entry name" value="Peptidase C12, ubiquitin carboxyl-terminal hydrolase"/>
    <property type="match status" value="1"/>
</dbReference>
<evidence type="ECO:0000256" key="9">
    <source>
        <dbReference type="PIRSR" id="PIRSR038120-2"/>
    </source>
</evidence>
<keyword evidence="3 7" id="KW-0645">Protease</keyword>
<evidence type="ECO:0000256" key="6">
    <source>
        <dbReference type="ARBA" id="ARBA00022807"/>
    </source>
</evidence>
<evidence type="ECO:0000256" key="3">
    <source>
        <dbReference type="ARBA" id="ARBA00022670"/>
    </source>
</evidence>
<dbReference type="InterPro" id="IPR038765">
    <property type="entry name" value="Papain-like_cys_pep_sf"/>
</dbReference>
<gene>
    <name evidence="13" type="ORF">SAPINGB_P002706</name>
</gene>
<dbReference type="RefSeq" id="XP_031853315.1">
    <property type="nucleotide sequence ID" value="XM_031997424.1"/>
</dbReference>
<keyword evidence="4 7" id="KW-0833">Ubl conjugation pathway</keyword>
<dbReference type="CDD" id="cd09617">
    <property type="entry name" value="Peptidase_C12_UCH37_BAP1"/>
    <property type="match status" value="1"/>
</dbReference>
<dbReference type="AlphaFoldDB" id="A0A5E8BFC1"/>
<comment type="similarity">
    <text evidence="2 7 10">Belongs to the peptidase C12 family.</text>
</comment>
<dbReference type="GeneID" id="43581524"/>
<proteinExistence type="inferred from homology"/>
<feature type="active site" description="Proton donor" evidence="8 10">
    <location>
        <position position="188"/>
    </location>
</feature>
<feature type="site" description="Transition state stabilizer" evidence="10">
    <location>
        <position position="94"/>
    </location>
</feature>
<sequence>MSELGWNTIESDAGVFTELIEKLGVKGLEFEELLSIDADTLSSVTPLYGVIFLFKYRRSEFEAMRRKTQAEGGAAKPLDGEYATAAEDVFFAHQVIQNACATQAVLSLLLNLPERTSAHEQVANLLGSTLSEFRDFVAAFDPELKGEAVSNSEQIRAAHNSFSRPPAVLDDDKDHRPDRDEEDDGLYHFIAYTRVHGTLYELDGLHPHPISHGECTDTQFPETLAEVLARRISRAPAGDLRFNLLALTADPRPALRAVSDETGLAREEAKRAAWRRENVLRRANYTGLVTALVRGITAKRIAAGDDWNKTVLEPATKKSRELYNSRKQ</sequence>
<evidence type="ECO:0000256" key="2">
    <source>
        <dbReference type="ARBA" id="ARBA00009326"/>
    </source>
</evidence>
<dbReference type="InterPro" id="IPR041507">
    <property type="entry name" value="UCH_C"/>
</dbReference>
<dbReference type="SUPFAM" id="SSF54001">
    <property type="entry name" value="Cysteine proteinases"/>
    <property type="match status" value="1"/>
</dbReference>
<keyword evidence="6 7" id="KW-0788">Thiol protease</keyword>
<keyword evidence="5 7" id="KW-0378">Hydrolase</keyword>
<evidence type="ECO:0000313" key="13">
    <source>
        <dbReference type="EMBL" id="VVT50324.1"/>
    </source>
</evidence>
<dbReference type="PIRSF" id="PIRSF038120">
    <property type="entry name" value="Ubiquitinyl_hydrolase_UCH37"/>
    <property type="match status" value="1"/>
</dbReference>
<feature type="region of interest" description="Disordered" evidence="11">
    <location>
        <begin position="160"/>
        <end position="182"/>
    </location>
</feature>
<accession>A0A5E8BFC1</accession>
<comment type="catalytic activity">
    <reaction evidence="1 7 10">
        <text>Thiol-dependent hydrolysis of ester, thioester, amide, peptide and isopeptide bonds formed by the C-terminal Gly of ubiquitin (a 76-residue protein attached to proteins as an intracellular targeting signal).</text>
        <dbReference type="EC" id="3.4.19.12"/>
    </reaction>
</comment>
<evidence type="ECO:0000313" key="14">
    <source>
        <dbReference type="Proteomes" id="UP000398389"/>
    </source>
</evidence>
<feature type="active site" description="Nucleophile" evidence="8 10">
    <location>
        <position position="100"/>
    </location>
</feature>
<evidence type="ECO:0000256" key="4">
    <source>
        <dbReference type="ARBA" id="ARBA00022786"/>
    </source>
</evidence>
<dbReference type="InterPro" id="IPR017390">
    <property type="entry name" value="Ubiquitinyl_hydrolase_UCH37"/>
</dbReference>
<evidence type="ECO:0000256" key="1">
    <source>
        <dbReference type="ARBA" id="ARBA00000707"/>
    </source>
</evidence>
<dbReference type="InterPro" id="IPR001578">
    <property type="entry name" value="Peptidase_C12_UCH"/>
</dbReference>
<dbReference type="Pfam" id="PF01088">
    <property type="entry name" value="Peptidase_C12"/>
    <property type="match status" value="1"/>
</dbReference>
<dbReference type="GO" id="GO:0016579">
    <property type="term" value="P:protein deubiquitination"/>
    <property type="evidence" value="ECO:0007669"/>
    <property type="project" value="InterPro"/>
</dbReference>
<dbReference type="PANTHER" id="PTHR10589:SF16">
    <property type="entry name" value="UBIQUITIN CARBOXYL-TERMINAL HYDROLASE ISOZYME L5"/>
    <property type="match status" value="1"/>
</dbReference>
<dbReference type="Proteomes" id="UP000398389">
    <property type="component" value="Unassembled WGS sequence"/>
</dbReference>
<organism evidence="13 14">
    <name type="scientific">Magnusiomyces paraingens</name>
    <dbReference type="NCBI Taxonomy" id="2606893"/>
    <lineage>
        <taxon>Eukaryota</taxon>
        <taxon>Fungi</taxon>
        <taxon>Dikarya</taxon>
        <taxon>Ascomycota</taxon>
        <taxon>Saccharomycotina</taxon>
        <taxon>Dipodascomycetes</taxon>
        <taxon>Dipodascales</taxon>
        <taxon>Dipodascaceae</taxon>
        <taxon>Magnusiomyces</taxon>
    </lineage>
</organism>
<name>A0A5E8BFC1_9ASCO</name>
<dbReference type="PANTHER" id="PTHR10589">
    <property type="entry name" value="UBIQUITIN CARBOXYL-TERMINAL HYDROLASE"/>
    <property type="match status" value="1"/>
</dbReference>
<dbReference type="InterPro" id="IPR036959">
    <property type="entry name" value="Peptidase_C12_UCH_sf"/>
</dbReference>
<feature type="domain" description="UCH catalytic" evidence="12">
    <location>
        <begin position="5"/>
        <end position="249"/>
    </location>
</feature>
<evidence type="ECO:0000256" key="7">
    <source>
        <dbReference type="PIRNR" id="PIRNR038120"/>
    </source>
</evidence>
<feature type="site" description="Important for enzyme activity" evidence="9 10">
    <location>
        <position position="203"/>
    </location>
</feature>